<sequence length="89" mass="10137">MVLMKFDVMEAYLRDNESNLGKLRSNVNADEALEPYDVLSKQMLDCTTSDLVIEVAIYALVIVVEQCSILYPICIRIGLSFKVYLISER</sequence>
<name>A0ABD2Y4Y4_9GENT</name>
<gene>
    <name evidence="1" type="ORF">ACH5RR_036597</name>
</gene>
<keyword evidence="2" id="KW-1185">Reference proteome</keyword>
<dbReference type="Proteomes" id="UP001630127">
    <property type="component" value="Unassembled WGS sequence"/>
</dbReference>
<dbReference type="EMBL" id="JBJUIK010000015">
    <property type="protein sequence ID" value="KAL3502148.1"/>
    <property type="molecule type" value="Genomic_DNA"/>
</dbReference>
<accession>A0ABD2Y4Y4</accession>
<dbReference type="AlphaFoldDB" id="A0ABD2Y4Y4"/>
<reference evidence="1 2" key="1">
    <citation type="submission" date="2024-11" db="EMBL/GenBank/DDBJ databases">
        <title>A near-complete genome assembly of Cinchona calisaya.</title>
        <authorList>
            <person name="Lian D.C."/>
            <person name="Zhao X.W."/>
            <person name="Wei L."/>
        </authorList>
    </citation>
    <scope>NUCLEOTIDE SEQUENCE [LARGE SCALE GENOMIC DNA]</scope>
    <source>
        <tissue evidence="1">Nenye</tissue>
    </source>
</reference>
<organism evidence="1 2">
    <name type="scientific">Cinchona calisaya</name>
    <dbReference type="NCBI Taxonomy" id="153742"/>
    <lineage>
        <taxon>Eukaryota</taxon>
        <taxon>Viridiplantae</taxon>
        <taxon>Streptophyta</taxon>
        <taxon>Embryophyta</taxon>
        <taxon>Tracheophyta</taxon>
        <taxon>Spermatophyta</taxon>
        <taxon>Magnoliopsida</taxon>
        <taxon>eudicotyledons</taxon>
        <taxon>Gunneridae</taxon>
        <taxon>Pentapetalae</taxon>
        <taxon>asterids</taxon>
        <taxon>lamiids</taxon>
        <taxon>Gentianales</taxon>
        <taxon>Rubiaceae</taxon>
        <taxon>Cinchonoideae</taxon>
        <taxon>Cinchoneae</taxon>
        <taxon>Cinchona</taxon>
    </lineage>
</organism>
<proteinExistence type="predicted"/>
<protein>
    <submittedName>
        <fullName evidence="1">Uncharacterized protein</fullName>
    </submittedName>
</protein>
<evidence type="ECO:0000313" key="2">
    <source>
        <dbReference type="Proteomes" id="UP001630127"/>
    </source>
</evidence>
<comment type="caution">
    <text evidence="1">The sequence shown here is derived from an EMBL/GenBank/DDBJ whole genome shotgun (WGS) entry which is preliminary data.</text>
</comment>
<evidence type="ECO:0000313" key="1">
    <source>
        <dbReference type="EMBL" id="KAL3502148.1"/>
    </source>
</evidence>